<keyword evidence="3" id="KW-0832">Ubl conjugation</keyword>
<evidence type="ECO:0000313" key="9">
    <source>
        <dbReference type="Proteomes" id="UP000276133"/>
    </source>
</evidence>
<evidence type="ECO:0000313" key="8">
    <source>
        <dbReference type="EMBL" id="RMZ93218.1"/>
    </source>
</evidence>
<proteinExistence type="inferred from homology"/>
<keyword evidence="2" id="KW-1017">Isopeptide bond</keyword>
<evidence type="ECO:0000256" key="6">
    <source>
        <dbReference type="SAM" id="MobiDB-lite"/>
    </source>
</evidence>
<keyword evidence="4" id="KW-0539">Nucleus</keyword>
<evidence type="ECO:0000256" key="7">
    <source>
        <dbReference type="SAM" id="SignalP"/>
    </source>
</evidence>
<feature type="chain" id="PRO_5018332621" evidence="7">
    <location>
        <begin position="20"/>
        <end position="653"/>
    </location>
</feature>
<gene>
    <name evidence="8" type="ORF">BpHYR1_007219</name>
</gene>
<accession>A0A3M7P2E9</accession>
<feature type="signal peptide" evidence="7">
    <location>
        <begin position="1"/>
        <end position="19"/>
    </location>
</feature>
<dbReference type="GO" id="GO:0007129">
    <property type="term" value="P:homologous chromosome pairing at meiosis"/>
    <property type="evidence" value="ECO:0007669"/>
    <property type="project" value="TreeGrafter"/>
</dbReference>
<dbReference type="PANTHER" id="PTHR32086">
    <property type="entry name" value="FANCONI ANEMIA GROUP D2 PROTEIN"/>
    <property type="match status" value="1"/>
</dbReference>
<protein>
    <submittedName>
        <fullName evidence="8">Fanconi anemia group D2</fullName>
    </submittedName>
</protein>
<dbReference type="GO" id="GO:0005634">
    <property type="term" value="C:nucleus"/>
    <property type="evidence" value="ECO:0007669"/>
    <property type="project" value="UniProtKB-SubCell"/>
</dbReference>
<dbReference type="AlphaFoldDB" id="A0A3M7P2E9"/>
<dbReference type="OrthoDB" id="27031at2759"/>
<comment type="subcellular location">
    <subcellularLocation>
        <location evidence="1">Nucleus</location>
    </subcellularLocation>
</comment>
<dbReference type="EMBL" id="REGN01013992">
    <property type="protein sequence ID" value="RMZ93218.1"/>
    <property type="molecule type" value="Genomic_DNA"/>
</dbReference>
<dbReference type="GO" id="GO:1990918">
    <property type="term" value="P:double-strand break repair involved in meiotic recombination"/>
    <property type="evidence" value="ECO:0007669"/>
    <property type="project" value="TreeGrafter"/>
</dbReference>
<dbReference type="STRING" id="10195.A0A3M7P2E9"/>
<keyword evidence="7" id="KW-0732">Signal</keyword>
<keyword evidence="9" id="KW-1185">Reference proteome</keyword>
<evidence type="ECO:0000256" key="2">
    <source>
        <dbReference type="ARBA" id="ARBA00022499"/>
    </source>
</evidence>
<evidence type="ECO:0000256" key="1">
    <source>
        <dbReference type="ARBA" id="ARBA00004123"/>
    </source>
</evidence>
<evidence type="ECO:0000256" key="5">
    <source>
        <dbReference type="ARBA" id="ARBA00093456"/>
    </source>
</evidence>
<dbReference type="GO" id="GO:0036297">
    <property type="term" value="P:interstrand cross-link repair"/>
    <property type="evidence" value="ECO:0007669"/>
    <property type="project" value="TreeGrafter"/>
</dbReference>
<comment type="caution">
    <text evidence="8">The sequence shown here is derived from an EMBL/GenBank/DDBJ whole genome shotgun (WGS) entry which is preliminary data.</text>
</comment>
<organism evidence="8 9">
    <name type="scientific">Brachionus plicatilis</name>
    <name type="common">Marine rotifer</name>
    <name type="synonym">Brachionus muelleri</name>
    <dbReference type="NCBI Taxonomy" id="10195"/>
    <lineage>
        <taxon>Eukaryota</taxon>
        <taxon>Metazoa</taxon>
        <taxon>Spiralia</taxon>
        <taxon>Gnathifera</taxon>
        <taxon>Rotifera</taxon>
        <taxon>Eurotatoria</taxon>
        <taxon>Monogononta</taxon>
        <taxon>Pseudotrocha</taxon>
        <taxon>Ploima</taxon>
        <taxon>Brachionidae</taxon>
        <taxon>Brachionus</taxon>
    </lineage>
</organism>
<feature type="region of interest" description="Disordered" evidence="6">
    <location>
        <begin position="621"/>
        <end position="653"/>
    </location>
</feature>
<dbReference type="InterPro" id="IPR029448">
    <property type="entry name" value="FANCD2"/>
</dbReference>
<evidence type="ECO:0000256" key="4">
    <source>
        <dbReference type="ARBA" id="ARBA00023242"/>
    </source>
</evidence>
<evidence type="ECO:0000256" key="3">
    <source>
        <dbReference type="ARBA" id="ARBA00022843"/>
    </source>
</evidence>
<feature type="non-terminal residue" evidence="8">
    <location>
        <position position="653"/>
    </location>
</feature>
<feature type="compositionally biased region" description="Acidic residues" evidence="6">
    <location>
        <begin position="642"/>
        <end position="653"/>
    </location>
</feature>
<feature type="compositionally biased region" description="Basic residues" evidence="6">
    <location>
        <begin position="625"/>
        <end position="637"/>
    </location>
</feature>
<dbReference type="Pfam" id="PF14631">
    <property type="entry name" value="FancD2"/>
    <property type="match status" value="1"/>
</dbReference>
<dbReference type="GO" id="GO:0031573">
    <property type="term" value="P:mitotic intra-S DNA damage checkpoint signaling"/>
    <property type="evidence" value="ECO:0007669"/>
    <property type="project" value="TreeGrafter"/>
</dbReference>
<dbReference type="PANTHER" id="PTHR32086:SF0">
    <property type="entry name" value="FANCONI ANEMIA GROUP D2 PROTEIN"/>
    <property type="match status" value="1"/>
</dbReference>
<sequence>LVCNCIFYLINWFIELINAFSGKIFDDQFQLGDKLINRLSDICQLRSVLKNILSLMKFYRPPMVVFGLIDSSVDELPFVQQFVKENKPKSGKKKGFKETKKAVKKPKTENLFDNSDLEEEKSIIDDSEDDQESTSEFDLNKISIYFREFDLSLINFVNFNLNLNANVIPDTIEKEPALPSLKPEHLLYVISDFNSKLSTILKSNSAKTNPLGLTAKPTKLQLFLQSNPVDVTGLINNLIDKNMPALIQHLDTIQNHIRTIQDAHDGIKDPSEISTSENNLFLLKILNQILKMLQQTFSYLNSVNNQSKLEDLFKVFIKSVKIQSSSKLASQIDKLPDLVCFNYLAKFKDVLLDLNSGHTLVQLLDLIIKILSKKTDGSLLAKMKKILCTCSLEFLTSDYNPKLNLVLSNRQMNNDGVVCCLNYLISNSENSLSVVEDLVKVICNDDFMLDRQNCDKYSTLKSHFLSYYRTCLEFTVNELKVCSGDTLEVFSKIRSLTHMHCELVLLKKSVAFKDINMLTVIKNSKIFVTNFTKYSMPCLDKAFDGSKQEIVVLLQKIQKCVHFIQEILVTKDQAAIAKQAPIYNRVIEALMVRVQQLLYVNSFDGGFMVNFVESRLKIGDDGRRKKEKKPLKKKKGKNNGSDIEESEIEEDEE</sequence>
<name>A0A3M7P2E9_BRAPC</name>
<feature type="non-terminal residue" evidence="8">
    <location>
        <position position="1"/>
    </location>
</feature>
<comment type="similarity">
    <text evidence="5">Belongs to the Fanconi anemia protein FANCD2 family.</text>
</comment>
<dbReference type="GO" id="GO:0070182">
    <property type="term" value="F:DNA polymerase binding"/>
    <property type="evidence" value="ECO:0007669"/>
    <property type="project" value="TreeGrafter"/>
</dbReference>
<reference evidence="8 9" key="1">
    <citation type="journal article" date="2018" name="Sci. Rep.">
        <title>Genomic signatures of local adaptation to the degree of environmental predictability in rotifers.</title>
        <authorList>
            <person name="Franch-Gras L."/>
            <person name="Hahn C."/>
            <person name="Garcia-Roger E.M."/>
            <person name="Carmona M.J."/>
            <person name="Serra M."/>
            <person name="Gomez A."/>
        </authorList>
    </citation>
    <scope>NUCLEOTIDE SEQUENCE [LARGE SCALE GENOMIC DNA]</scope>
    <source>
        <strain evidence="8">HYR1</strain>
    </source>
</reference>
<dbReference type="GO" id="GO:0000793">
    <property type="term" value="C:condensed chromosome"/>
    <property type="evidence" value="ECO:0007669"/>
    <property type="project" value="TreeGrafter"/>
</dbReference>
<dbReference type="Proteomes" id="UP000276133">
    <property type="component" value="Unassembled WGS sequence"/>
</dbReference>